<keyword evidence="2" id="KW-1185">Reference proteome</keyword>
<gene>
    <name evidence="1" type="ORF">SteCoe_16578</name>
</gene>
<evidence type="ECO:0000313" key="1">
    <source>
        <dbReference type="EMBL" id="OMJ82656.1"/>
    </source>
</evidence>
<proteinExistence type="predicted"/>
<comment type="caution">
    <text evidence="1">The sequence shown here is derived from an EMBL/GenBank/DDBJ whole genome shotgun (WGS) entry which is preliminary data.</text>
</comment>
<organism evidence="1 2">
    <name type="scientific">Stentor coeruleus</name>
    <dbReference type="NCBI Taxonomy" id="5963"/>
    <lineage>
        <taxon>Eukaryota</taxon>
        <taxon>Sar</taxon>
        <taxon>Alveolata</taxon>
        <taxon>Ciliophora</taxon>
        <taxon>Postciliodesmatophora</taxon>
        <taxon>Heterotrichea</taxon>
        <taxon>Heterotrichida</taxon>
        <taxon>Stentoridae</taxon>
        <taxon>Stentor</taxon>
    </lineage>
</organism>
<dbReference type="Proteomes" id="UP000187209">
    <property type="component" value="Unassembled WGS sequence"/>
</dbReference>
<accession>A0A1R2C0W8</accession>
<sequence length="274" mass="31839">MKLEEDKQEFFPQEIFMRRQIEKQMDPLKRQQENFLAKLKEERHLINKTILSDTFGKQSSQYDSWEIAEFYSGSAESPTEVRGNWMPVNLELSVNGLQLRSSILRSKSTITLQSLACELKISFRLVGDSTFWIVTRGSGVKDPDIAICKIKKEQDSQRVFLIFGANIGKQNNFKFLKKQEFPEISMKSDEVYNDFVDMKIKFIDNGDDRVFMKAILSKDKNIEMTCNKYIPCFKDTNIMLAGSGDSVLLKYISARQIERISEKPKERNECCNIF</sequence>
<reference evidence="1 2" key="1">
    <citation type="submission" date="2016-11" db="EMBL/GenBank/DDBJ databases">
        <title>The macronuclear genome of Stentor coeruleus: a giant cell with tiny introns.</title>
        <authorList>
            <person name="Slabodnick M."/>
            <person name="Ruby J.G."/>
            <person name="Reiff S.B."/>
            <person name="Swart E.C."/>
            <person name="Gosai S."/>
            <person name="Prabakaran S."/>
            <person name="Witkowska E."/>
            <person name="Larue G.E."/>
            <person name="Fisher S."/>
            <person name="Freeman R.M."/>
            <person name="Gunawardena J."/>
            <person name="Chu W."/>
            <person name="Stover N.A."/>
            <person name="Gregory B.D."/>
            <person name="Nowacki M."/>
            <person name="Derisi J."/>
            <person name="Roy S.W."/>
            <person name="Marshall W.F."/>
            <person name="Sood P."/>
        </authorList>
    </citation>
    <scope>NUCLEOTIDE SEQUENCE [LARGE SCALE GENOMIC DNA]</scope>
    <source>
        <strain evidence="1">WM001</strain>
    </source>
</reference>
<name>A0A1R2C0W8_9CILI</name>
<protein>
    <submittedName>
        <fullName evidence="1">Uncharacterized protein</fullName>
    </submittedName>
</protein>
<dbReference type="EMBL" id="MPUH01000332">
    <property type="protein sequence ID" value="OMJ82656.1"/>
    <property type="molecule type" value="Genomic_DNA"/>
</dbReference>
<dbReference type="OrthoDB" id="317303at2759"/>
<dbReference type="AlphaFoldDB" id="A0A1R2C0W8"/>
<evidence type="ECO:0000313" key="2">
    <source>
        <dbReference type="Proteomes" id="UP000187209"/>
    </source>
</evidence>